<dbReference type="EMBL" id="KK583310">
    <property type="protein sequence ID" value="KDO20528.1"/>
    <property type="molecule type" value="Genomic_DNA"/>
</dbReference>
<name>A0A067BQI5_SAPPC</name>
<organism evidence="1 2">
    <name type="scientific">Saprolegnia parasitica (strain CBS 223.65)</name>
    <dbReference type="NCBI Taxonomy" id="695850"/>
    <lineage>
        <taxon>Eukaryota</taxon>
        <taxon>Sar</taxon>
        <taxon>Stramenopiles</taxon>
        <taxon>Oomycota</taxon>
        <taxon>Saprolegniomycetes</taxon>
        <taxon>Saprolegniales</taxon>
        <taxon>Saprolegniaceae</taxon>
        <taxon>Saprolegnia</taxon>
    </lineage>
</organism>
<dbReference type="VEuPathDB" id="FungiDB:SPRG_14287"/>
<dbReference type="Proteomes" id="UP000030745">
    <property type="component" value="Unassembled WGS sequence"/>
</dbReference>
<dbReference type="KEGG" id="spar:SPRG_14287"/>
<dbReference type="OMA" id="PRRVANM"/>
<sequence>MAIVLGPVAISVALHLLPRRVANMAALTLWMIVLCVCWSKKEDEDGYSPATTSDDTDDIYDDIAVATSGDTDDVPTYGACVLIVLTDTVTALLICNFVVEDVIPAYLNHLNAAAQVLSRLGFAPAPLDVTDDNDVFNDE</sequence>
<dbReference type="OrthoDB" id="10551552at2759"/>
<dbReference type="GeneID" id="24136097"/>
<keyword evidence="2" id="KW-1185">Reference proteome</keyword>
<accession>A0A067BQI5</accession>
<proteinExistence type="predicted"/>
<gene>
    <name evidence="1" type="ORF">SPRG_14287</name>
</gene>
<evidence type="ECO:0000313" key="2">
    <source>
        <dbReference type="Proteomes" id="UP000030745"/>
    </source>
</evidence>
<evidence type="ECO:0000313" key="1">
    <source>
        <dbReference type="EMBL" id="KDO20528.1"/>
    </source>
</evidence>
<protein>
    <submittedName>
        <fullName evidence="1">Uncharacterized protein</fullName>
    </submittedName>
</protein>
<reference evidence="1 2" key="1">
    <citation type="journal article" date="2013" name="PLoS Genet.">
        <title>Distinctive expansion of potential virulence genes in the genome of the oomycete fish pathogen Saprolegnia parasitica.</title>
        <authorList>
            <person name="Jiang R.H."/>
            <person name="de Bruijn I."/>
            <person name="Haas B.J."/>
            <person name="Belmonte R."/>
            <person name="Lobach L."/>
            <person name="Christie J."/>
            <person name="van den Ackerveken G."/>
            <person name="Bottin A."/>
            <person name="Bulone V."/>
            <person name="Diaz-Moreno S.M."/>
            <person name="Dumas B."/>
            <person name="Fan L."/>
            <person name="Gaulin E."/>
            <person name="Govers F."/>
            <person name="Grenville-Briggs L.J."/>
            <person name="Horner N.R."/>
            <person name="Levin J.Z."/>
            <person name="Mammella M."/>
            <person name="Meijer H.J."/>
            <person name="Morris P."/>
            <person name="Nusbaum C."/>
            <person name="Oome S."/>
            <person name="Phillips A.J."/>
            <person name="van Rooyen D."/>
            <person name="Rzeszutek E."/>
            <person name="Saraiva M."/>
            <person name="Secombes C.J."/>
            <person name="Seidl M.F."/>
            <person name="Snel B."/>
            <person name="Stassen J.H."/>
            <person name="Sykes S."/>
            <person name="Tripathy S."/>
            <person name="van den Berg H."/>
            <person name="Vega-Arreguin J.C."/>
            <person name="Wawra S."/>
            <person name="Young S.K."/>
            <person name="Zeng Q."/>
            <person name="Dieguez-Uribeondo J."/>
            <person name="Russ C."/>
            <person name="Tyler B.M."/>
            <person name="van West P."/>
        </authorList>
    </citation>
    <scope>NUCLEOTIDE SEQUENCE [LARGE SCALE GENOMIC DNA]</scope>
    <source>
        <strain evidence="1 2">CBS 223.65</strain>
    </source>
</reference>
<dbReference type="AlphaFoldDB" id="A0A067BQI5"/>
<dbReference type="RefSeq" id="XP_012208789.1">
    <property type="nucleotide sequence ID" value="XM_012353399.1"/>
</dbReference>